<dbReference type="KEGG" id="kdj:28966477"/>
<reference evidence="2" key="1">
    <citation type="submission" date="2013-07" db="EMBL/GenBank/DDBJ databases">
        <authorList>
            <consortium name="The Broad Institute Genome Sequencing Platform"/>
            <person name="Cuomo C."/>
            <person name="Litvintseva A."/>
            <person name="Chen Y."/>
            <person name="Heitman J."/>
            <person name="Sun S."/>
            <person name="Springer D."/>
            <person name="Dromer F."/>
            <person name="Young S.K."/>
            <person name="Zeng Q."/>
            <person name="Gargeya S."/>
            <person name="Fitzgerald M."/>
            <person name="Abouelleil A."/>
            <person name="Alvarado L."/>
            <person name="Berlin A.M."/>
            <person name="Chapman S.B."/>
            <person name="Dewar J."/>
            <person name="Goldberg J."/>
            <person name="Griggs A."/>
            <person name="Gujja S."/>
            <person name="Hansen M."/>
            <person name="Howarth C."/>
            <person name="Imamovic A."/>
            <person name="Larimer J."/>
            <person name="McCowan C."/>
            <person name="Murphy C."/>
            <person name="Pearson M."/>
            <person name="Priest M."/>
            <person name="Roberts A."/>
            <person name="Saif S."/>
            <person name="Shea T."/>
            <person name="Sykes S."/>
            <person name="Wortman J."/>
            <person name="Nusbaum C."/>
            <person name="Birren B."/>
        </authorList>
    </citation>
    <scope>NUCLEOTIDE SEQUENCE</scope>
    <source>
        <strain evidence="2">CBS 10117</strain>
    </source>
</reference>
<evidence type="ECO:0008006" key="4">
    <source>
        <dbReference type="Google" id="ProtNLM"/>
    </source>
</evidence>
<dbReference type="InterPro" id="IPR006357">
    <property type="entry name" value="HAD-SF_hydro_IIA"/>
</dbReference>
<dbReference type="Pfam" id="PF13242">
    <property type="entry name" value="Hydrolase_like"/>
    <property type="match status" value="1"/>
</dbReference>
<dbReference type="Gene3D" id="3.40.50.1000">
    <property type="entry name" value="HAD superfamily/HAD-like"/>
    <property type="match status" value="2"/>
</dbReference>
<evidence type="ECO:0000313" key="2">
    <source>
        <dbReference type="EMBL" id="WWC60199.1"/>
    </source>
</evidence>
<dbReference type="GeneID" id="28966477"/>
<protein>
    <recommendedName>
        <fullName evidence="4">HAD hydrolase</fullName>
    </recommendedName>
</protein>
<dbReference type="RefSeq" id="XP_065824695.1">
    <property type="nucleotide sequence ID" value="XM_065968623.1"/>
</dbReference>
<organism evidence="2 3">
    <name type="scientific">Kwoniella dejecticola CBS 10117</name>
    <dbReference type="NCBI Taxonomy" id="1296121"/>
    <lineage>
        <taxon>Eukaryota</taxon>
        <taxon>Fungi</taxon>
        <taxon>Dikarya</taxon>
        <taxon>Basidiomycota</taxon>
        <taxon>Agaricomycotina</taxon>
        <taxon>Tremellomycetes</taxon>
        <taxon>Tremellales</taxon>
        <taxon>Cryptococcaceae</taxon>
        <taxon>Kwoniella</taxon>
    </lineage>
</organism>
<feature type="region of interest" description="Disordered" evidence="1">
    <location>
        <begin position="104"/>
        <end position="123"/>
    </location>
</feature>
<dbReference type="InterPro" id="IPR036412">
    <property type="entry name" value="HAD-like_sf"/>
</dbReference>
<dbReference type="GO" id="GO:0016791">
    <property type="term" value="F:phosphatase activity"/>
    <property type="evidence" value="ECO:0007669"/>
    <property type="project" value="TreeGrafter"/>
</dbReference>
<dbReference type="AlphaFoldDB" id="A0AAJ8MFU3"/>
<dbReference type="EMBL" id="CP144532">
    <property type="protein sequence ID" value="WWC60199.1"/>
    <property type="molecule type" value="Genomic_DNA"/>
</dbReference>
<dbReference type="PANTHER" id="PTHR19288:SF46">
    <property type="entry name" value="HALOACID DEHALOGENASE-LIKE HYDROLASE DOMAIN-CONTAINING PROTEIN 2"/>
    <property type="match status" value="1"/>
</dbReference>
<evidence type="ECO:0000313" key="3">
    <source>
        <dbReference type="Proteomes" id="UP000078595"/>
    </source>
</evidence>
<dbReference type="PANTHER" id="PTHR19288">
    <property type="entry name" value="4-NITROPHENYLPHOSPHATASE-RELATED"/>
    <property type="match status" value="1"/>
</dbReference>
<dbReference type="Pfam" id="PF13344">
    <property type="entry name" value="Hydrolase_6"/>
    <property type="match status" value="1"/>
</dbReference>
<dbReference type="NCBIfam" id="TIGR01460">
    <property type="entry name" value="HAD-SF-IIA"/>
    <property type="match status" value="1"/>
</dbReference>
<dbReference type="InterPro" id="IPR023214">
    <property type="entry name" value="HAD_sf"/>
</dbReference>
<name>A0AAJ8MFU3_9TREE</name>
<dbReference type="SUPFAM" id="SSF56784">
    <property type="entry name" value="HAD-like"/>
    <property type="match status" value="1"/>
</dbReference>
<feature type="compositionally biased region" description="Low complexity" evidence="1">
    <location>
        <begin position="105"/>
        <end position="119"/>
    </location>
</feature>
<evidence type="ECO:0000256" key="1">
    <source>
        <dbReference type="SAM" id="MobiDB-lite"/>
    </source>
</evidence>
<dbReference type="Proteomes" id="UP000078595">
    <property type="component" value="Chromosome 3"/>
</dbReference>
<keyword evidence="3" id="KW-1185">Reference proteome</keyword>
<reference evidence="2" key="2">
    <citation type="submission" date="2024-02" db="EMBL/GenBank/DDBJ databases">
        <title>Comparative genomics of Cryptococcus and Kwoniella reveals pathogenesis evolution and contrasting modes of karyotype evolution via chromosome fusion or intercentromeric recombination.</title>
        <authorList>
            <person name="Coelho M.A."/>
            <person name="David-Palma M."/>
            <person name="Shea T."/>
            <person name="Bowers K."/>
            <person name="McGinley-Smith S."/>
            <person name="Mohammad A.W."/>
            <person name="Gnirke A."/>
            <person name="Yurkov A.M."/>
            <person name="Nowrousian M."/>
            <person name="Sun S."/>
            <person name="Cuomo C.A."/>
            <person name="Heitman J."/>
        </authorList>
    </citation>
    <scope>NUCLEOTIDE SEQUENCE</scope>
    <source>
        <strain evidence="2">CBS 10117</strain>
    </source>
</reference>
<gene>
    <name evidence="2" type="ORF">I303_102764</name>
</gene>
<accession>A0AAJ8MFU3</accession>
<sequence length="318" mass="34873">MSKPSLKLKALLIDLNGTLHVGSDPTNNAVKAIERLRKSKIPFIFCSNSTKESSAHLLSSLNEIEFRADKEELMTSLSACKEFVRDRGYKRPYLLMSDSAKQEFASPSSSSASSPSSSPNSVDQPYDSVILGLHPPSLTYDNLNIAFRILKQEPIDIASTSSQSGHDYGSSAKTKKPILIAPHRSLYQQSASSDQLPEGLSLGIGLFVTLLEEAGGVRAEIVGKPTKRFFELAIERLRRNADFNDGLEGDGELEYKDVGMIGDDISNDLGEGAKELGLTRILVKTGKYRPGSEKSEHPPDHAYENFAKCVDDLLDHRE</sequence>
<dbReference type="GO" id="GO:0005737">
    <property type="term" value="C:cytoplasm"/>
    <property type="evidence" value="ECO:0007669"/>
    <property type="project" value="TreeGrafter"/>
</dbReference>
<proteinExistence type="predicted"/>